<dbReference type="Proteomes" id="UP000027604">
    <property type="component" value="Chromosome I"/>
</dbReference>
<keyword evidence="2" id="KW-1185">Reference proteome</keyword>
<dbReference type="EMBL" id="HG322949">
    <property type="protein sequence ID" value="CDG85616.1"/>
    <property type="molecule type" value="Genomic_DNA"/>
</dbReference>
<proteinExistence type="predicted"/>
<dbReference type="HOGENOM" id="CLU_3217325_0_0_4"/>
<dbReference type="KEGG" id="jag:GJA_5017"/>
<reference evidence="1 2" key="1">
    <citation type="journal article" date="2015" name="Genome Announc.">
        <title>Genome Sequence of Mushroom Soft-Rot Pathogen Janthinobacterium agaricidamnosum.</title>
        <authorList>
            <person name="Graupner K."/>
            <person name="Lackner G."/>
            <person name="Hertweck C."/>
        </authorList>
    </citation>
    <scope>NUCLEOTIDE SEQUENCE [LARGE SCALE GENOMIC DNA]</scope>
    <source>
        <strain evidence="2">NBRC 102515 / DSM 9628</strain>
    </source>
</reference>
<dbReference type="AlphaFoldDB" id="W0VCI3"/>
<evidence type="ECO:0000313" key="2">
    <source>
        <dbReference type="Proteomes" id="UP000027604"/>
    </source>
</evidence>
<dbReference type="STRING" id="1349767.GJA_5017"/>
<gene>
    <name evidence="1" type="ORF">GJA_5017</name>
</gene>
<dbReference type="PATRIC" id="fig|1349767.4.peg.1631"/>
<accession>W0VCI3</accession>
<sequence>MLTITAQHASMSAIADHRELIYSQLGELELRIADTMRLLVCLAQ</sequence>
<organism evidence="1 2">
    <name type="scientific">Janthinobacterium agaricidamnosum NBRC 102515 = DSM 9628</name>
    <dbReference type="NCBI Taxonomy" id="1349767"/>
    <lineage>
        <taxon>Bacteria</taxon>
        <taxon>Pseudomonadati</taxon>
        <taxon>Pseudomonadota</taxon>
        <taxon>Betaproteobacteria</taxon>
        <taxon>Burkholderiales</taxon>
        <taxon>Oxalobacteraceae</taxon>
        <taxon>Janthinobacterium</taxon>
    </lineage>
</organism>
<name>W0VCI3_9BURK</name>
<protein>
    <submittedName>
        <fullName evidence="1">Uncharacterized protein</fullName>
    </submittedName>
</protein>
<evidence type="ECO:0000313" key="1">
    <source>
        <dbReference type="EMBL" id="CDG85616.1"/>
    </source>
</evidence>